<dbReference type="PANTHER" id="PTHR21180">
    <property type="entry name" value="ENDONUCLEASE/EXONUCLEASE/PHOSPHATASE FAMILY DOMAIN-CONTAINING PROTEIN 1"/>
    <property type="match status" value="1"/>
</dbReference>
<comment type="caution">
    <text evidence="1">The sequence shown here is derived from an EMBL/GenBank/DDBJ whole genome shotgun (WGS) entry which is preliminary data.</text>
</comment>
<keyword evidence="2" id="KW-1185">Reference proteome</keyword>
<reference evidence="1 2" key="1">
    <citation type="journal article" date="2024" name="ISME J.">
        <title>Tailless and filamentous prophages are predominant in marine Vibrio.</title>
        <authorList>
            <person name="Steensen K."/>
            <person name="Seneca J."/>
            <person name="Bartlau N."/>
            <person name="Yu X.A."/>
            <person name="Hussain F.A."/>
            <person name="Polz M.F."/>
        </authorList>
    </citation>
    <scope>NUCLEOTIDE SEQUENCE [LARGE SCALE GENOMIC DNA]</scope>
    <source>
        <strain evidence="1 2">10N.222.51.A1</strain>
    </source>
</reference>
<proteinExistence type="predicted"/>
<keyword evidence="1" id="KW-0238">DNA-binding</keyword>
<dbReference type="GO" id="GO:0003677">
    <property type="term" value="F:DNA binding"/>
    <property type="evidence" value="ECO:0007669"/>
    <property type="project" value="UniProtKB-KW"/>
</dbReference>
<evidence type="ECO:0000313" key="2">
    <source>
        <dbReference type="Proteomes" id="UP001570417"/>
    </source>
</evidence>
<dbReference type="InterPro" id="IPR004509">
    <property type="entry name" value="Competence_ComEA_HhH"/>
</dbReference>
<name>A0ABV4NF72_9VIBR</name>
<dbReference type="InterPro" id="IPR010994">
    <property type="entry name" value="RuvA_2-like"/>
</dbReference>
<evidence type="ECO:0000313" key="1">
    <source>
        <dbReference type="EMBL" id="MFA0570021.1"/>
    </source>
</evidence>
<dbReference type="InterPro" id="IPR051675">
    <property type="entry name" value="Endo/Exo/Phosphatase_dom_1"/>
</dbReference>
<accession>A0ABV4NF72</accession>
<dbReference type="SUPFAM" id="SSF47781">
    <property type="entry name" value="RuvA domain 2-like"/>
    <property type="match status" value="1"/>
</dbReference>
<dbReference type="EMBL" id="JBFRUW010000062">
    <property type="protein sequence ID" value="MFA0570021.1"/>
    <property type="molecule type" value="Genomic_DNA"/>
</dbReference>
<gene>
    <name evidence="1" type="ORF">AB4566_17240</name>
</gene>
<dbReference type="Pfam" id="PF12836">
    <property type="entry name" value="HHH_3"/>
    <property type="match status" value="1"/>
</dbReference>
<organism evidence="1 2">
    <name type="scientific">Vibrio gallaecicus</name>
    <dbReference type="NCBI Taxonomy" id="552386"/>
    <lineage>
        <taxon>Bacteria</taxon>
        <taxon>Pseudomonadati</taxon>
        <taxon>Pseudomonadota</taxon>
        <taxon>Gammaproteobacteria</taxon>
        <taxon>Vibrionales</taxon>
        <taxon>Vibrionaceae</taxon>
        <taxon>Vibrio</taxon>
    </lineage>
</organism>
<protein>
    <submittedName>
        <fullName evidence="1">ComEA family DNA-binding protein</fullName>
    </submittedName>
</protein>
<dbReference type="PANTHER" id="PTHR21180:SF32">
    <property type="entry name" value="ENDONUCLEASE_EXONUCLEASE_PHOSPHATASE FAMILY DOMAIN-CONTAINING PROTEIN 1"/>
    <property type="match status" value="1"/>
</dbReference>
<dbReference type="Proteomes" id="UP001570417">
    <property type="component" value="Unassembled WGS sequence"/>
</dbReference>
<dbReference type="NCBIfam" id="TIGR00426">
    <property type="entry name" value="competence protein ComEA helix-hairpin-helix repeat region"/>
    <property type="match status" value="1"/>
</dbReference>
<sequence>MSFANASSPTKGELYEGIEITVNVNTASAEELAVMLVGVGAKKAGEIVKYREAHGDFASIQELENVKGIGQATIEKNVERILLH</sequence>
<dbReference type="Gene3D" id="1.10.150.280">
    <property type="entry name" value="AF1531-like domain"/>
    <property type="match status" value="1"/>
</dbReference>